<evidence type="ECO:0000256" key="1">
    <source>
        <dbReference type="SAM" id="MobiDB-lite"/>
    </source>
</evidence>
<dbReference type="Proteomes" id="UP000829364">
    <property type="component" value="Chromosome 8"/>
</dbReference>
<evidence type="ECO:0000313" key="2">
    <source>
        <dbReference type="EMBL" id="UNI22213.1"/>
    </source>
</evidence>
<reference evidence="2" key="1">
    <citation type="submission" date="2021-11" db="EMBL/GenBank/DDBJ databases">
        <title>Purpureocillium_takamizusanense_genome.</title>
        <authorList>
            <person name="Nguyen N.-H."/>
        </authorList>
    </citation>
    <scope>NUCLEOTIDE SEQUENCE</scope>
    <source>
        <strain evidence="2">PT3</strain>
    </source>
</reference>
<accession>A0A9Q8QLI2</accession>
<dbReference type="RefSeq" id="XP_047845694.1">
    <property type="nucleotide sequence ID" value="XM_047989689.1"/>
</dbReference>
<name>A0A9Q8QLI2_9HYPO</name>
<dbReference type="AlphaFoldDB" id="A0A9Q8QLI2"/>
<keyword evidence="3" id="KW-1185">Reference proteome</keyword>
<dbReference type="OrthoDB" id="10422933at2759"/>
<dbReference type="KEGG" id="ptkz:JDV02_008122"/>
<dbReference type="GeneID" id="72070070"/>
<sequence>MPRSRNQTFLDAVAQILGGGSRSSAQIRSFVDRYGPLHAFPMYQYAAPPGSNARRVWESTWEAYNRAAGWEAEQARLSAELRRLSPEDADYPRLMQERDQAEANSNAARSNMEAAHSQGGSSVVESVNEEVQREVNRQMQPEEVRAGPQMTQEMADYYNGRPNVQYTQMDVEQYRVYSESSQAEPAQGSQAGQAQSSQSTRQQRHSKSGKSQGSKSHRSRRH</sequence>
<feature type="region of interest" description="Disordered" evidence="1">
    <location>
        <begin position="99"/>
        <end position="222"/>
    </location>
</feature>
<feature type="compositionally biased region" description="Low complexity" evidence="1">
    <location>
        <begin position="178"/>
        <end position="201"/>
    </location>
</feature>
<feature type="compositionally biased region" description="Low complexity" evidence="1">
    <location>
        <begin position="117"/>
        <end position="126"/>
    </location>
</feature>
<evidence type="ECO:0000313" key="3">
    <source>
        <dbReference type="Proteomes" id="UP000829364"/>
    </source>
</evidence>
<protein>
    <submittedName>
        <fullName evidence="2">Uncharacterized protein</fullName>
    </submittedName>
</protein>
<organism evidence="2 3">
    <name type="scientific">Purpureocillium takamizusanense</name>
    <dbReference type="NCBI Taxonomy" id="2060973"/>
    <lineage>
        <taxon>Eukaryota</taxon>
        <taxon>Fungi</taxon>
        <taxon>Dikarya</taxon>
        <taxon>Ascomycota</taxon>
        <taxon>Pezizomycotina</taxon>
        <taxon>Sordariomycetes</taxon>
        <taxon>Hypocreomycetidae</taxon>
        <taxon>Hypocreales</taxon>
        <taxon>Ophiocordycipitaceae</taxon>
        <taxon>Purpureocillium</taxon>
    </lineage>
</organism>
<feature type="compositionally biased region" description="Basic and acidic residues" evidence="1">
    <location>
        <begin position="130"/>
        <end position="145"/>
    </location>
</feature>
<dbReference type="EMBL" id="CP086361">
    <property type="protein sequence ID" value="UNI22213.1"/>
    <property type="molecule type" value="Genomic_DNA"/>
</dbReference>
<proteinExistence type="predicted"/>
<gene>
    <name evidence="2" type="ORF">JDV02_008122</name>
</gene>